<accession>A0A512IN60</accession>
<name>A0A512IN60_9HYPH</name>
<keyword evidence="4" id="KW-1185">Reference proteome</keyword>
<comment type="caution">
    <text evidence="3">The sequence shown here is derived from an EMBL/GenBank/DDBJ whole genome shotgun (WGS) entry which is preliminary data.</text>
</comment>
<feature type="coiled-coil region" evidence="1">
    <location>
        <begin position="129"/>
        <end position="163"/>
    </location>
</feature>
<sequence length="209" mass="24098">MQTQAAKERLRPRAPFRNKEWPRLIPYAGSTPHMRRKAVSPETSKVRPKKRRQLTSEIRHWFAAEIAVWPHDPQLPLTWENLVAKGAALHRWTWSRSGLSRCPEIAAAFGKRSGELAAGRDRTPKNPARADEVRTRARLLAQIAQLKAENEKLLRQFRTWQKNAHARNITVDDLNEPWDEVDRGQTDLGLRAKKGLSLPQHVPSRPKKR</sequence>
<feature type="region of interest" description="Disordered" evidence="2">
    <location>
        <begin position="27"/>
        <end position="51"/>
    </location>
</feature>
<gene>
    <name evidence="3" type="ORF">MHA02_15060</name>
</gene>
<protein>
    <submittedName>
        <fullName evidence="3">Uncharacterized protein</fullName>
    </submittedName>
</protein>
<evidence type="ECO:0000313" key="4">
    <source>
        <dbReference type="Proteomes" id="UP000321258"/>
    </source>
</evidence>
<keyword evidence="1" id="KW-0175">Coiled coil</keyword>
<dbReference type="Proteomes" id="UP000321258">
    <property type="component" value="Unassembled WGS sequence"/>
</dbReference>
<evidence type="ECO:0000256" key="2">
    <source>
        <dbReference type="SAM" id="MobiDB-lite"/>
    </source>
</evidence>
<organism evidence="3 4">
    <name type="scientific">Methylobacterium haplocladii</name>
    <dbReference type="NCBI Taxonomy" id="1176176"/>
    <lineage>
        <taxon>Bacteria</taxon>
        <taxon>Pseudomonadati</taxon>
        <taxon>Pseudomonadota</taxon>
        <taxon>Alphaproteobacteria</taxon>
        <taxon>Hyphomicrobiales</taxon>
        <taxon>Methylobacteriaceae</taxon>
        <taxon>Methylobacterium</taxon>
    </lineage>
</organism>
<evidence type="ECO:0000256" key="1">
    <source>
        <dbReference type="SAM" id="Coils"/>
    </source>
</evidence>
<dbReference type="EMBL" id="BJZT01000014">
    <property type="protein sequence ID" value="GEO99118.1"/>
    <property type="molecule type" value="Genomic_DNA"/>
</dbReference>
<evidence type="ECO:0000313" key="3">
    <source>
        <dbReference type="EMBL" id="GEO99118.1"/>
    </source>
</evidence>
<proteinExistence type="predicted"/>
<feature type="region of interest" description="Disordered" evidence="2">
    <location>
        <begin position="185"/>
        <end position="209"/>
    </location>
</feature>
<dbReference type="AlphaFoldDB" id="A0A512IN60"/>
<reference evidence="3 4" key="1">
    <citation type="submission" date="2019-07" db="EMBL/GenBank/DDBJ databases">
        <title>Whole genome shotgun sequence of Methylobacterium haplocladii NBRC 107714.</title>
        <authorList>
            <person name="Hosoyama A."/>
            <person name="Uohara A."/>
            <person name="Ohji S."/>
            <person name="Ichikawa N."/>
        </authorList>
    </citation>
    <scope>NUCLEOTIDE SEQUENCE [LARGE SCALE GENOMIC DNA]</scope>
    <source>
        <strain evidence="3 4">NBRC 107714</strain>
    </source>
</reference>